<dbReference type="PROSITE" id="PS50043">
    <property type="entry name" value="HTH_LUXR_2"/>
    <property type="match status" value="1"/>
</dbReference>
<dbReference type="AlphaFoldDB" id="A0A7V7VQB0"/>
<dbReference type="Proteomes" id="UP000460650">
    <property type="component" value="Unassembled WGS sequence"/>
</dbReference>
<accession>A0A7V7VQB0</accession>
<keyword evidence="1" id="KW-0805">Transcription regulation</keyword>
<feature type="domain" description="HTH luxR-type" evidence="5">
    <location>
        <begin position="829"/>
        <end position="894"/>
    </location>
</feature>
<dbReference type="Gene3D" id="1.10.10.10">
    <property type="entry name" value="Winged helix-like DNA-binding domain superfamily/Winged helix DNA-binding domain"/>
    <property type="match status" value="1"/>
</dbReference>
<evidence type="ECO:0000256" key="4">
    <source>
        <dbReference type="SAM" id="MobiDB-lite"/>
    </source>
</evidence>
<organism evidence="6 7">
    <name type="scientific">Brucella tritici</name>
    <dbReference type="NCBI Taxonomy" id="94626"/>
    <lineage>
        <taxon>Bacteria</taxon>
        <taxon>Pseudomonadati</taxon>
        <taxon>Pseudomonadota</taxon>
        <taxon>Alphaproteobacteria</taxon>
        <taxon>Hyphomicrobiales</taxon>
        <taxon>Brucellaceae</taxon>
        <taxon>Brucella/Ochrobactrum group</taxon>
        <taxon>Brucella</taxon>
    </lineage>
</organism>
<dbReference type="InterPro" id="IPR000792">
    <property type="entry name" value="Tscrpt_reg_LuxR_C"/>
</dbReference>
<dbReference type="GO" id="GO:0003677">
    <property type="term" value="F:DNA binding"/>
    <property type="evidence" value="ECO:0007669"/>
    <property type="project" value="UniProtKB-KW"/>
</dbReference>
<dbReference type="PANTHER" id="PTHR44688">
    <property type="entry name" value="DNA-BINDING TRANSCRIPTIONAL ACTIVATOR DEVR_DOSR"/>
    <property type="match status" value="1"/>
</dbReference>
<evidence type="ECO:0000256" key="1">
    <source>
        <dbReference type="ARBA" id="ARBA00023015"/>
    </source>
</evidence>
<dbReference type="EMBL" id="WBVY01000009">
    <property type="protein sequence ID" value="KAB2654880.1"/>
    <property type="molecule type" value="Genomic_DNA"/>
</dbReference>
<feature type="compositionally biased region" description="Polar residues" evidence="4">
    <location>
        <begin position="810"/>
        <end position="823"/>
    </location>
</feature>
<evidence type="ECO:0000259" key="5">
    <source>
        <dbReference type="PROSITE" id="PS50043"/>
    </source>
</evidence>
<dbReference type="SMART" id="SM00421">
    <property type="entry name" value="HTH_LUXR"/>
    <property type="match status" value="1"/>
</dbReference>
<dbReference type="PRINTS" id="PR00038">
    <property type="entry name" value="HTHLUXR"/>
</dbReference>
<sequence length="900" mass="99924">MLEKVVERPGLLAQLETALERKLTLVQAPAGFGKTTFALSCRHMMEKNGISVAWLNIDRLDADPARFLRYVVEAVRKVEPDLINDQEIAFEQSGPSLIQNMSVEFINGLAATDREICVAIEDLHLIGDDAASLQILAFLIERSSANVRFLVTSRLRPKLPLSRLRVARNLTLINARDLRLDEDEARSFLQNVWELDVTCEEAASLWRSTDGWLAALQLAALSMRGEAGAARYRLQSAVAIGMADNVGEYLAENVFDTLPEDTLNFLLKTSILQRLSSDLCDAVCGHSGSQAVLEELVRQNLFIRPADDHGEWFTYHHLFADHLQRRLHRDRPSWIRDVHLAACEWLDQAGDTEAAVMHAKAAGDIERAITVVDKQAMNLAIAGRYGTLIGLVNLLPEEGIRKRLSLLQALSWAYCLTRRMEKVNNTIRDMRAILDENPDSPEATKLHGEAQLIQSIYNAYLDRVQGLSDHLYPLIAEPWKYNIHTVASASNMISFAMFIEGDLDGAVDILDRYFEFHDRDPSPVAKLCGLCYLGLAERSRGRMDACRVALEKAYQLALTEVGSRSFGSRIALGVLGLVAYESGDVDRAVKLINENRKLDIEGGVIDFSMAAYVAALRIAALQGRFFDALNIVEEGLQTATSFSNERLRATMIAEKVRIYLAQGLTDEAQATLTGYSPAECDARIGRWIAEIIEPVQARVLAAKGQTGEALAMLGHRLDLSRQSRHRLLEFRIQLQTATTLAMAGEPSAALSVLADVVAFAAQQGLVQDVVDEGPVMRTLLERLAKQLRVADDNAEVHRYVWDTLRQWPNTNPSGDRGATTDSSITKERGAGWGEQFNHRELQILDILARGKSNKEIARTLGLDVNTIKWHLKNIYGKLGVSSRIQAVMKARACGLLPSDS</sequence>
<feature type="region of interest" description="Disordered" evidence="4">
    <location>
        <begin position="810"/>
        <end position="829"/>
    </location>
</feature>
<keyword evidence="2" id="KW-0238">DNA-binding</keyword>
<evidence type="ECO:0000256" key="3">
    <source>
        <dbReference type="ARBA" id="ARBA00023163"/>
    </source>
</evidence>
<dbReference type="RefSeq" id="WP_151648826.1">
    <property type="nucleotide sequence ID" value="NZ_WBVY01000009.1"/>
</dbReference>
<evidence type="ECO:0000313" key="7">
    <source>
        <dbReference type="Proteomes" id="UP000460650"/>
    </source>
</evidence>
<dbReference type="Pfam" id="PF25873">
    <property type="entry name" value="WHD_MalT"/>
    <property type="match status" value="1"/>
</dbReference>
<dbReference type="SUPFAM" id="SSF52540">
    <property type="entry name" value="P-loop containing nucleoside triphosphate hydrolases"/>
    <property type="match status" value="1"/>
</dbReference>
<dbReference type="Pfam" id="PF00196">
    <property type="entry name" value="GerE"/>
    <property type="match status" value="1"/>
</dbReference>
<evidence type="ECO:0000313" key="6">
    <source>
        <dbReference type="EMBL" id="KAB2654880.1"/>
    </source>
</evidence>
<dbReference type="InterPro" id="IPR011990">
    <property type="entry name" value="TPR-like_helical_dom_sf"/>
</dbReference>
<proteinExistence type="predicted"/>
<dbReference type="PANTHER" id="PTHR44688:SF16">
    <property type="entry name" value="DNA-BINDING TRANSCRIPTIONAL ACTIVATOR DEVR_DOSR"/>
    <property type="match status" value="1"/>
</dbReference>
<dbReference type="Pfam" id="PF17874">
    <property type="entry name" value="TPR_MalT"/>
    <property type="match status" value="1"/>
</dbReference>
<dbReference type="SUPFAM" id="SSF48452">
    <property type="entry name" value="TPR-like"/>
    <property type="match status" value="2"/>
</dbReference>
<reference evidence="6 7" key="1">
    <citation type="submission" date="2019-09" db="EMBL/GenBank/DDBJ databases">
        <title>Taxonomic organization of the family Brucellaceae based on a phylogenomic approach.</title>
        <authorList>
            <person name="Leclercq S."/>
            <person name="Cloeckaert A."/>
            <person name="Zygmunt M.S."/>
        </authorList>
    </citation>
    <scope>NUCLEOTIDE SEQUENCE [LARGE SCALE GENOMIC DNA]</scope>
    <source>
        <strain evidence="6 7">TA93</strain>
    </source>
</reference>
<dbReference type="CDD" id="cd06170">
    <property type="entry name" value="LuxR_C_like"/>
    <property type="match status" value="1"/>
</dbReference>
<protein>
    <recommendedName>
        <fullName evidence="5">HTH luxR-type domain-containing protein</fullName>
    </recommendedName>
</protein>
<comment type="caution">
    <text evidence="6">The sequence shown here is derived from an EMBL/GenBank/DDBJ whole genome shotgun (WGS) entry which is preliminary data.</text>
</comment>
<dbReference type="Gene3D" id="1.25.40.10">
    <property type="entry name" value="Tetratricopeptide repeat domain"/>
    <property type="match status" value="1"/>
</dbReference>
<dbReference type="InterPro" id="IPR036388">
    <property type="entry name" value="WH-like_DNA-bd_sf"/>
</dbReference>
<keyword evidence="3" id="KW-0804">Transcription</keyword>
<dbReference type="PROSITE" id="PS00622">
    <property type="entry name" value="HTH_LUXR_1"/>
    <property type="match status" value="1"/>
</dbReference>
<gene>
    <name evidence="6" type="ORF">F9K94_22735</name>
</gene>
<dbReference type="InterPro" id="IPR059106">
    <property type="entry name" value="WHD_MalT"/>
</dbReference>
<name>A0A7V7VQB0_9HYPH</name>
<dbReference type="InterPro" id="IPR041617">
    <property type="entry name" value="TPR_MalT"/>
</dbReference>
<dbReference type="Gene3D" id="3.40.50.300">
    <property type="entry name" value="P-loop containing nucleotide triphosphate hydrolases"/>
    <property type="match status" value="1"/>
</dbReference>
<dbReference type="InterPro" id="IPR016032">
    <property type="entry name" value="Sig_transdc_resp-reg_C-effctor"/>
</dbReference>
<dbReference type="SUPFAM" id="SSF46894">
    <property type="entry name" value="C-terminal effector domain of the bipartite response regulators"/>
    <property type="match status" value="1"/>
</dbReference>
<dbReference type="InterPro" id="IPR027417">
    <property type="entry name" value="P-loop_NTPase"/>
</dbReference>
<dbReference type="GO" id="GO:0006355">
    <property type="term" value="P:regulation of DNA-templated transcription"/>
    <property type="evidence" value="ECO:0007669"/>
    <property type="project" value="InterPro"/>
</dbReference>
<evidence type="ECO:0000256" key="2">
    <source>
        <dbReference type="ARBA" id="ARBA00023125"/>
    </source>
</evidence>